<feature type="transmembrane region" description="Helical" evidence="1">
    <location>
        <begin position="45"/>
        <end position="66"/>
    </location>
</feature>
<sequence>MATAVVVSDEERTRIHASSFSLVCGGLGLVIAGVGTFLSPGTTSGAGYLVSTVGFVLIAVAIIAHVEHLSRRLGRPAVVLAIVSAVLLVVDNLPMALQPSRVADSGWIDYWNYVWAASALCAAASLALAAMRKESRLVARLAKGDSGAYEAEDFHSTVHASFLSLVTGAVGFLLMAIGSLIIIGGGGPAARLAWIVQTISWVLIAVAIIAHMAHLSRSVGRLALVLAVIGLIVNALATVPACIDPSGAGSIGPEVQWIAWGIANILTGISAALVAVRRRAQDAGRAVA</sequence>
<dbReference type="EMBL" id="CAFBND010000026">
    <property type="protein sequence ID" value="CAB4937913.1"/>
    <property type="molecule type" value="Genomic_DNA"/>
</dbReference>
<proteinExistence type="predicted"/>
<gene>
    <name evidence="2" type="ORF">UFOPK3752_00859</name>
    <name evidence="3" type="ORF">UFOPK4150_01013</name>
</gene>
<feature type="transmembrane region" description="Helical" evidence="1">
    <location>
        <begin position="110"/>
        <end position="131"/>
    </location>
</feature>
<evidence type="ECO:0000313" key="2">
    <source>
        <dbReference type="EMBL" id="CAB4937913.1"/>
    </source>
</evidence>
<feature type="transmembrane region" description="Helical" evidence="1">
    <location>
        <begin position="255"/>
        <end position="276"/>
    </location>
</feature>
<keyword evidence="1" id="KW-0472">Membrane</keyword>
<dbReference type="AlphaFoldDB" id="A0A6J7RRS7"/>
<protein>
    <submittedName>
        <fullName evidence="3">Unannotated protein</fullName>
    </submittedName>
</protein>
<organism evidence="3">
    <name type="scientific">freshwater metagenome</name>
    <dbReference type="NCBI Taxonomy" id="449393"/>
    <lineage>
        <taxon>unclassified sequences</taxon>
        <taxon>metagenomes</taxon>
        <taxon>ecological metagenomes</taxon>
    </lineage>
</organism>
<keyword evidence="1" id="KW-1133">Transmembrane helix</keyword>
<dbReference type="EMBL" id="CAFBPU010000017">
    <property type="protein sequence ID" value="CAB5031426.1"/>
    <property type="molecule type" value="Genomic_DNA"/>
</dbReference>
<feature type="transmembrane region" description="Helical" evidence="1">
    <location>
        <begin position="222"/>
        <end position="243"/>
    </location>
</feature>
<feature type="transmembrane region" description="Helical" evidence="1">
    <location>
        <begin position="192"/>
        <end position="210"/>
    </location>
</feature>
<keyword evidence="1" id="KW-0812">Transmembrane</keyword>
<evidence type="ECO:0000256" key="1">
    <source>
        <dbReference type="SAM" id="Phobius"/>
    </source>
</evidence>
<feature type="transmembrane region" description="Helical" evidence="1">
    <location>
        <begin position="162"/>
        <end position="186"/>
    </location>
</feature>
<name>A0A6J7RRS7_9ZZZZ</name>
<accession>A0A6J7RRS7</accession>
<feature type="transmembrane region" description="Helical" evidence="1">
    <location>
        <begin position="73"/>
        <end position="90"/>
    </location>
</feature>
<feature type="transmembrane region" description="Helical" evidence="1">
    <location>
        <begin position="20"/>
        <end position="39"/>
    </location>
</feature>
<reference evidence="3" key="1">
    <citation type="submission" date="2020-05" db="EMBL/GenBank/DDBJ databases">
        <authorList>
            <person name="Chiriac C."/>
            <person name="Salcher M."/>
            <person name="Ghai R."/>
            <person name="Kavagutti S V."/>
        </authorList>
    </citation>
    <scope>NUCLEOTIDE SEQUENCE</scope>
</reference>
<evidence type="ECO:0000313" key="3">
    <source>
        <dbReference type="EMBL" id="CAB5031426.1"/>
    </source>
</evidence>